<gene>
    <name evidence="1" type="ORF">Tco_1079856</name>
</gene>
<comment type="caution">
    <text evidence="1">The sequence shown here is derived from an EMBL/GenBank/DDBJ whole genome shotgun (WGS) entry which is preliminary data.</text>
</comment>
<reference evidence="1" key="1">
    <citation type="journal article" date="2022" name="Int. J. Mol. Sci.">
        <title>Draft Genome of Tanacetum Coccineum: Genomic Comparison of Closely Related Tanacetum-Family Plants.</title>
        <authorList>
            <person name="Yamashiro T."/>
            <person name="Shiraishi A."/>
            <person name="Nakayama K."/>
            <person name="Satake H."/>
        </authorList>
    </citation>
    <scope>NUCLEOTIDE SEQUENCE</scope>
</reference>
<evidence type="ECO:0000313" key="2">
    <source>
        <dbReference type="Proteomes" id="UP001151760"/>
    </source>
</evidence>
<organism evidence="1 2">
    <name type="scientific">Tanacetum coccineum</name>
    <dbReference type="NCBI Taxonomy" id="301880"/>
    <lineage>
        <taxon>Eukaryota</taxon>
        <taxon>Viridiplantae</taxon>
        <taxon>Streptophyta</taxon>
        <taxon>Embryophyta</taxon>
        <taxon>Tracheophyta</taxon>
        <taxon>Spermatophyta</taxon>
        <taxon>Magnoliopsida</taxon>
        <taxon>eudicotyledons</taxon>
        <taxon>Gunneridae</taxon>
        <taxon>Pentapetalae</taxon>
        <taxon>asterids</taxon>
        <taxon>campanulids</taxon>
        <taxon>Asterales</taxon>
        <taxon>Asteraceae</taxon>
        <taxon>Asteroideae</taxon>
        <taxon>Anthemideae</taxon>
        <taxon>Anthemidinae</taxon>
        <taxon>Tanacetum</taxon>
    </lineage>
</organism>
<dbReference type="Proteomes" id="UP001151760">
    <property type="component" value="Unassembled WGS sequence"/>
</dbReference>
<evidence type="ECO:0000313" key="1">
    <source>
        <dbReference type="EMBL" id="GJT91011.1"/>
    </source>
</evidence>
<protein>
    <submittedName>
        <fullName evidence="1">Uncharacterized protein</fullName>
    </submittedName>
</protein>
<sequence>MKWYDYGHLDEIEVRREDQQLYTFKQGVESYQKKLNLTKPDTFRSNLRNRTTYTAYSDPQGVIYKDQTNINRLMRTDELHKFSDGTLNDVRTALHDIASGIRMEYLPKRKWSRLDKQRARIMI</sequence>
<keyword evidence="2" id="KW-1185">Reference proteome</keyword>
<dbReference type="EMBL" id="BQNB010019979">
    <property type="protein sequence ID" value="GJT91011.1"/>
    <property type="molecule type" value="Genomic_DNA"/>
</dbReference>
<reference evidence="1" key="2">
    <citation type="submission" date="2022-01" db="EMBL/GenBank/DDBJ databases">
        <authorList>
            <person name="Yamashiro T."/>
            <person name="Shiraishi A."/>
            <person name="Satake H."/>
            <person name="Nakayama K."/>
        </authorList>
    </citation>
    <scope>NUCLEOTIDE SEQUENCE</scope>
</reference>
<proteinExistence type="predicted"/>
<name>A0ABQ5HT21_9ASTR</name>
<accession>A0ABQ5HT21</accession>